<dbReference type="Pfam" id="PF04773">
    <property type="entry name" value="FecR"/>
    <property type="match status" value="1"/>
</dbReference>
<dbReference type="InterPro" id="IPR006860">
    <property type="entry name" value="FecR"/>
</dbReference>
<gene>
    <name evidence="3" type="ORF">DFR49_2539</name>
</gene>
<name>A0A397P5Z3_9SPHN</name>
<dbReference type="GO" id="GO:0016989">
    <property type="term" value="F:sigma factor antagonist activity"/>
    <property type="evidence" value="ECO:0007669"/>
    <property type="project" value="TreeGrafter"/>
</dbReference>
<dbReference type="PANTHER" id="PTHR30273:SF2">
    <property type="entry name" value="PROTEIN FECR"/>
    <property type="match status" value="1"/>
</dbReference>
<keyword evidence="1" id="KW-1133">Transmembrane helix</keyword>
<keyword evidence="4" id="KW-1185">Reference proteome</keyword>
<dbReference type="PANTHER" id="PTHR30273">
    <property type="entry name" value="PERIPLASMIC SIGNAL SENSOR AND SIGMA FACTOR ACTIVATOR FECR-RELATED"/>
    <property type="match status" value="1"/>
</dbReference>
<dbReference type="Proteomes" id="UP000266568">
    <property type="component" value="Unassembled WGS sequence"/>
</dbReference>
<comment type="caution">
    <text evidence="3">The sequence shown here is derived from an EMBL/GenBank/DDBJ whole genome shotgun (WGS) entry which is preliminary data.</text>
</comment>
<keyword evidence="1" id="KW-0812">Transmembrane</keyword>
<dbReference type="InterPro" id="IPR012373">
    <property type="entry name" value="Ferrdict_sens_TM"/>
</dbReference>
<evidence type="ECO:0000313" key="3">
    <source>
        <dbReference type="EMBL" id="RIA44298.1"/>
    </source>
</evidence>
<dbReference type="EMBL" id="QXDC01000003">
    <property type="protein sequence ID" value="RIA44298.1"/>
    <property type="molecule type" value="Genomic_DNA"/>
</dbReference>
<dbReference type="OrthoDB" id="7492241at2"/>
<feature type="transmembrane region" description="Helical" evidence="1">
    <location>
        <begin position="122"/>
        <end position="141"/>
    </location>
</feature>
<evidence type="ECO:0000313" key="4">
    <source>
        <dbReference type="Proteomes" id="UP000266568"/>
    </source>
</evidence>
<dbReference type="PIRSF" id="PIRSF018266">
    <property type="entry name" value="FecR"/>
    <property type="match status" value="1"/>
</dbReference>
<dbReference type="Gene3D" id="2.60.120.1440">
    <property type="match status" value="1"/>
</dbReference>
<protein>
    <submittedName>
        <fullName evidence="3">FecR family protein</fullName>
    </submittedName>
</protein>
<dbReference type="AlphaFoldDB" id="A0A397P5Z3"/>
<dbReference type="RefSeq" id="WP_119035966.1">
    <property type="nucleotide sequence ID" value="NZ_QXDC01000003.1"/>
</dbReference>
<reference evidence="3 4" key="1">
    <citation type="submission" date="2018-08" db="EMBL/GenBank/DDBJ databases">
        <title>Genomic Encyclopedia of Type Strains, Phase IV (KMG-IV): sequencing the most valuable type-strain genomes for metagenomic binning, comparative biology and taxonomic classification.</title>
        <authorList>
            <person name="Goeker M."/>
        </authorList>
    </citation>
    <scope>NUCLEOTIDE SEQUENCE [LARGE SCALE GENOMIC DNA]</scope>
    <source>
        <strain evidence="3 4">DSM 25527</strain>
    </source>
</reference>
<feature type="domain" description="FecR protein" evidence="2">
    <location>
        <begin position="158"/>
        <end position="242"/>
    </location>
</feature>
<evidence type="ECO:0000259" key="2">
    <source>
        <dbReference type="Pfam" id="PF04773"/>
    </source>
</evidence>
<keyword evidence="1" id="KW-0472">Membrane</keyword>
<sequence>MSDENADEFRPKSLSDQAVSLIVDFDADPSDDNLAALKAWYDRYADHQQAFASAMFTADMSDDVRRRIETALGREFTMMPSLPGAGAETRKRSVPAAHLQPWGARGSGEQAPARERTRRRKAVWVGGAAAAAAIVVLGINLPSNSVFNPIASPAVAKTFETGHAEIRSFALSDGTDITLDSDTRVEVTIDRARRHALLHQGRARFIVKADPRPFTIEAANGAVVAQQGTIDVEIDKARRADIRLRAGAASVQGDGYEAKPLVIDQPVIYTAHDPVPTAVTEPAAGTRDWPTGWVEYRSISLDALIAQANRYAKVPIVLDDPSLASLQASGRFKLTDTEKFTARIAEPFGLRVSRRSDGIHLSR</sequence>
<accession>A0A397P5Z3</accession>
<proteinExistence type="predicted"/>
<organism evidence="3 4">
    <name type="scientific">Hephaestia caeni</name>
    <dbReference type="NCBI Taxonomy" id="645617"/>
    <lineage>
        <taxon>Bacteria</taxon>
        <taxon>Pseudomonadati</taxon>
        <taxon>Pseudomonadota</taxon>
        <taxon>Alphaproteobacteria</taxon>
        <taxon>Sphingomonadales</taxon>
        <taxon>Sphingomonadaceae</taxon>
        <taxon>Hephaestia</taxon>
    </lineage>
</organism>
<evidence type="ECO:0000256" key="1">
    <source>
        <dbReference type="SAM" id="Phobius"/>
    </source>
</evidence>